<keyword evidence="4" id="KW-0125">Carotenoid biosynthesis</keyword>
<proteinExistence type="predicted"/>
<dbReference type="EMBL" id="PVUE01000010">
    <property type="protein sequence ID" value="PRZ41387.1"/>
    <property type="molecule type" value="Genomic_DNA"/>
</dbReference>
<evidence type="ECO:0000256" key="1">
    <source>
        <dbReference type="ARBA" id="ARBA00004141"/>
    </source>
</evidence>
<evidence type="ECO:0000256" key="5">
    <source>
        <dbReference type="ARBA" id="ARBA00022989"/>
    </source>
</evidence>
<dbReference type="GO" id="GO:0045436">
    <property type="term" value="F:lycopene beta cyclase activity"/>
    <property type="evidence" value="ECO:0007669"/>
    <property type="project" value="UniProtKB-ARBA"/>
</dbReference>
<dbReference type="GO" id="GO:0016872">
    <property type="term" value="F:intramolecular lyase activity"/>
    <property type="evidence" value="ECO:0007669"/>
    <property type="project" value="InterPro"/>
</dbReference>
<dbReference type="NCBIfam" id="TIGR03462">
    <property type="entry name" value="CarR_dom_SF"/>
    <property type="match status" value="1"/>
</dbReference>
<keyword evidence="7" id="KW-0413">Isomerase</keyword>
<dbReference type="GO" id="GO:0016020">
    <property type="term" value="C:membrane"/>
    <property type="evidence" value="ECO:0007669"/>
    <property type="project" value="UniProtKB-SubCell"/>
</dbReference>
<dbReference type="AlphaFoldDB" id="A0A2T0ZYR3"/>
<evidence type="ECO:0000313" key="11">
    <source>
        <dbReference type="Proteomes" id="UP000237752"/>
    </source>
</evidence>
<evidence type="ECO:0000256" key="8">
    <source>
        <dbReference type="SAM" id="Phobius"/>
    </source>
</evidence>
<evidence type="ECO:0000259" key="9">
    <source>
        <dbReference type="Pfam" id="PF18916"/>
    </source>
</evidence>
<feature type="domain" description="Lycopene cyclase" evidence="9">
    <location>
        <begin position="4"/>
        <end position="93"/>
    </location>
</feature>
<dbReference type="Pfam" id="PF18916">
    <property type="entry name" value="Lycopene_cyc"/>
    <property type="match status" value="1"/>
</dbReference>
<dbReference type="OrthoDB" id="5195186at2"/>
<feature type="transmembrane region" description="Helical" evidence="8">
    <location>
        <begin position="35"/>
        <end position="58"/>
    </location>
</feature>
<organism evidence="10 11">
    <name type="scientific">Antricoccus suffuscus</name>
    <dbReference type="NCBI Taxonomy" id="1629062"/>
    <lineage>
        <taxon>Bacteria</taxon>
        <taxon>Bacillati</taxon>
        <taxon>Actinomycetota</taxon>
        <taxon>Actinomycetes</taxon>
        <taxon>Geodermatophilales</taxon>
        <taxon>Antricoccaceae</taxon>
        <taxon>Antricoccus</taxon>
    </lineage>
</organism>
<accession>A0A2T0ZYR3</accession>
<comment type="pathway">
    <text evidence="2">Carotenoid biosynthesis.</text>
</comment>
<evidence type="ECO:0000313" key="10">
    <source>
        <dbReference type="EMBL" id="PRZ41387.1"/>
    </source>
</evidence>
<evidence type="ECO:0000256" key="6">
    <source>
        <dbReference type="ARBA" id="ARBA00023136"/>
    </source>
</evidence>
<evidence type="ECO:0000256" key="2">
    <source>
        <dbReference type="ARBA" id="ARBA00004829"/>
    </source>
</evidence>
<evidence type="ECO:0000256" key="7">
    <source>
        <dbReference type="ARBA" id="ARBA00023235"/>
    </source>
</evidence>
<comment type="caution">
    <text evidence="10">The sequence shown here is derived from an EMBL/GenBank/DDBJ whole genome shotgun (WGS) entry which is preliminary data.</text>
</comment>
<dbReference type="InterPro" id="IPR017825">
    <property type="entry name" value="Lycopene_cyclase_dom"/>
</dbReference>
<keyword evidence="3 8" id="KW-0812">Transmembrane</keyword>
<feature type="transmembrane region" description="Helical" evidence="8">
    <location>
        <begin position="6"/>
        <end position="23"/>
    </location>
</feature>
<keyword evidence="6 8" id="KW-0472">Membrane</keyword>
<evidence type="ECO:0000256" key="4">
    <source>
        <dbReference type="ARBA" id="ARBA00022746"/>
    </source>
</evidence>
<keyword evidence="5 8" id="KW-1133">Transmembrane helix</keyword>
<gene>
    <name evidence="10" type="ORF">CLV47_110115</name>
</gene>
<dbReference type="RefSeq" id="WP_106349460.1">
    <property type="nucleotide sequence ID" value="NZ_PVUE01000010.1"/>
</dbReference>
<comment type="subcellular location">
    <subcellularLocation>
        <location evidence="1">Membrane</location>
        <topology evidence="1">Multi-pass membrane protein</topology>
    </subcellularLocation>
</comment>
<reference evidence="10 11" key="1">
    <citation type="submission" date="2018-03" db="EMBL/GenBank/DDBJ databases">
        <title>Genomic Encyclopedia of Archaeal and Bacterial Type Strains, Phase II (KMG-II): from individual species to whole genera.</title>
        <authorList>
            <person name="Goeker M."/>
        </authorList>
    </citation>
    <scope>NUCLEOTIDE SEQUENCE [LARGE SCALE GENOMIC DNA]</scope>
    <source>
        <strain evidence="10 11">DSM 100065</strain>
    </source>
</reference>
<evidence type="ECO:0000256" key="3">
    <source>
        <dbReference type="ARBA" id="ARBA00022692"/>
    </source>
</evidence>
<feature type="transmembrane region" description="Helical" evidence="8">
    <location>
        <begin position="78"/>
        <end position="95"/>
    </location>
</feature>
<name>A0A2T0ZYR3_9ACTN</name>
<sequence length="105" mass="11639">MGHWTYTVILIATLAAAAWLQALPGVHVLNRPRRLGLALLPGLLFVAWDILAAEAHWWAFSARYTFGARLFGLPLEELAFFLVVPVCAVLGYEAVRVTLPRVGRQ</sequence>
<dbReference type="GO" id="GO:0016117">
    <property type="term" value="P:carotenoid biosynthetic process"/>
    <property type="evidence" value="ECO:0007669"/>
    <property type="project" value="UniProtKB-KW"/>
</dbReference>
<protein>
    <submittedName>
        <fullName evidence="10">Lycopene cyclase domain-containing protein</fullName>
    </submittedName>
</protein>
<keyword evidence="11" id="KW-1185">Reference proteome</keyword>
<dbReference type="Proteomes" id="UP000237752">
    <property type="component" value="Unassembled WGS sequence"/>
</dbReference>